<dbReference type="InterPro" id="IPR001466">
    <property type="entry name" value="Beta-lactam-related"/>
</dbReference>
<keyword evidence="1" id="KW-0812">Transmembrane</keyword>
<accession>E0RXG6</accession>
<evidence type="ECO:0000259" key="2">
    <source>
        <dbReference type="Pfam" id="PF00144"/>
    </source>
</evidence>
<evidence type="ECO:0000313" key="4">
    <source>
        <dbReference type="Proteomes" id="UP000001299"/>
    </source>
</evidence>
<organism evidence="3 4">
    <name type="scientific">Butyrivibrio proteoclasticus (strain ATCC 51982 / DSM 14932 / B316)</name>
    <name type="common">Clostridium proteoclasticum</name>
    <dbReference type="NCBI Taxonomy" id="515622"/>
    <lineage>
        <taxon>Bacteria</taxon>
        <taxon>Bacillati</taxon>
        <taxon>Bacillota</taxon>
        <taxon>Clostridia</taxon>
        <taxon>Lachnospirales</taxon>
        <taxon>Lachnospiraceae</taxon>
        <taxon>Butyrivibrio</taxon>
    </lineage>
</organism>
<dbReference type="Pfam" id="PF00144">
    <property type="entry name" value="Beta-lactamase"/>
    <property type="match status" value="1"/>
</dbReference>
<keyword evidence="4" id="KW-1185">Reference proteome</keyword>
<dbReference type="eggNOG" id="COG1680">
    <property type="taxonomic scope" value="Bacteria"/>
</dbReference>
<protein>
    <submittedName>
        <fullName evidence="3">Beta-lactamase family protein</fullName>
    </submittedName>
</protein>
<dbReference type="EMBL" id="CP001810">
    <property type="protein sequence ID" value="ADL33004.1"/>
    <property type="molecule type" value="Genomic_DNA"/>
</dbReference>
<dbReference type="InterPro" id="IPR050491">
    <property type="entry name" value="AmpC-like"/>
</dbReference>
<evidence type="ECO:0000256" key="1">
    <source>
        <dbReference type="SAM" id="Phobius"/>
    </source>
</evidence>
<dbReference type="AlphaFoldDB" id="E0RXG6"/>
<dbReference type="KEGG" id="bpb:bpr_I0256"/>
<feature type="transmembrane region" description="Helical" evidence="1">
    <location>
        <begin position="569"/>
        <end position="591"/>
    </location>
</feature>
<dbReference type="PANTHER" id="PTHR46825">
    <property type="entry name" value="D-ALANYL-D-ALANINE-CARBOXYPEPTIDASE/ENDOPEPTIDASE AMPH"/>
    <property type="match status" value="1"/>
</dbReference>
<dbReference type="HOGENOM" id="CLU_022757_2_1_9"/>
<keyword evidence="1" id="KW-0472">Membrane</keyword>
<dbReference type="Gene3D" id="3.40.710.10">
    <property type="entry name" value="DD-peptidase/beta-lactamase superfamily"/>
    <property type="match status" value="1"/>
</dbReference>
<feature type="transmembrane region" description="Helical" evidence="1">
    <location>
        <begin position="529"/>
        <end position="549"/>
    </location>
</feature>
<dbReference type="SUPFAM" id="SSF56601">
    <property type="entry name" value="beta-lactamase/transpeptidase-like"/>
    <property type="match status" value="1"/>
</dbReference>
<sequence>MKKKIVAMQLSLLMVLLLILTEAFGIRAYAADKTLASGLAYDQVDSAIKEFIEERKETTAGLAYIVFTEDEDLSRGLYGYQDIENQIPVSEDTVFEWGSGSKVLIWVCVMQAKERGLIDFDTDINEYLPEGFLSNRKYDDKITMIDLMNHSAGFQDVAADLNIDDPTYFANLEEALSAHKPDQIYQPGTINSYSNWGSALAAYIVGRVNGMEYCDYVHKNIFEPLGMEHSALYIDLSDNPWVQENRKKLVSYNTDLSIKPYSAAFKYIALYPAGRCASTFGDYEKFAKAMLREDERIMSKETWEEMYTPTDYFADTGVPKNYHGLWGVYFAVPTIGHIGRTSGCSNYLLMDRQNKVASLFVSNQGQDLEYTENIRPLLYGDYSYSNYATMPDLPKASYQNSTTIENGAFKFYGFYAGILTPFNVDNEFWAVSKMGDRTVVERSYFDFAEEPAGKMAFEVGLVLIMAILALIGIVSLICRLILCLIRLVKRDKTKRKLALWSTVGCILPLCSVLLYFYAQSSLKTTSNHYVWAFAVIAILALIMIGMIIYGCMKNISADGITKSQKVYNFFVAVLLVVAVVFVCYWQMFMFWKI</sequence>
<name>E0RXG6_BUTPB</name>
<dbReference type="PANTHER" id="PTHR46825:SF9">
    <property type="entry name" value="BETA-LACTAMASE-RELATED DOMAIN-CONTAINING PROTEIN"/>
    <property type="match status" value="1"/>
</dbReference>
<gene>
    <name evidence="3" type="ordered locus">bpr_I0256</name>
</gene>
<proteinExistence type="predicted"/>
<dbReference type="RefSeq" id="WP_013279661.1">
    <property type="nucleotide sequence ID" value="NC_014387.1"/>
</dbReference>
<dbReference type="Proteomes" id="UP000001299">
    <property type="component" value="Chromosome 1"/>
</dbReference>
<feature type="transmembrane region" description="Helical" evidence="1">
    <location>
        <begin position="497"/>
        <end position="517"/>
    </location>
</feature>
<evidence type="ECO:0000313" key="3">
    <source>
        <dbReference type="EMBL" id="ADL33004.1"/>
    </source>
</evidence>
<dbReference type="InterPro" id="IPR012338">
    <property type="entry name" value="Beta-lactam/transpept-like"/>
</dbReference>
<reference evidence="3 4" key="1">
    <citation type="journal article" date="2010" name="PLoS ONE">
        <title>The glycobiome of the rumen bacterium Butyrivibrio proteoclasticus B316(T) highlights adaptation to a polysaccharide-rich environment.</title>
        <authorList>
            <person name="Kelly W.J."/>
            <person name="Leahy S.C."/>
            <person name="Altermann E."/>
            <person name="Yeoman C.J."/>
            <person name="Dunne J.C."/>
            <person name="Kong Z."/>
            <person name="Pacheco D.M."/>
            <person name="Li D."/>
            <person name="Noel S.J."/>
            <person name="Moon C.D."/>
            <person name="Cookson A.L."/>
            <person name="Attwood G.T."/>
        </authorList>
    </citation>
    <scope>NUCLEOTIDE SEQUENCE [LARGE SCALE GENOMIC DNA]</scope>
    <source>
        <strain evidence="4">ATCC 51982 / DSM 14932 / B316</strain>
    </source>
</reference>
<feature type="domain" description="Beta-lactamase-related" evidence="2">
    <location>
        <begin position="51"/>
        <end position="369"/>
    </location>
</feature>
<keyword evidence="1" id="KW-1133">Transmembrane helix</keyword>
<feature type="transmembrane region" description="Helical" evidence="1">
    <location>
        <begin position="459"/>
        <end position="485"/>
    </location>
</feature>
<dbReference type="STRING" id="515622.bpr_I0256"/>